<evidence type="ECO:0000313" key="7">
    <source>
        <dbReference type="EMBL" id="HIW79190.1"/>
    </source>
</evidence>
<evidence type="ECO:0000259" key="6">
    <source>
        <dbReference type="Pfam" id="PF07687"/>
    </source>
</evidence>
<dbReference type="InterPro" id="IPR011650">
    <property type="entry name" value="Peptidase_M20_dimer"/>
</dbReference>
<dbReference type="EMBL" id="DXGI01000324">
    <property type="protein sequence ID" value="HIW79190.1"/>
    <property type="molecule type" value="Genomic_DNA"/>
</dbReference>
<dbReference type="SUPFAM" id="SSF55031">
    <property type="entry name" value="Bacterial exopeptidase dimerisation domain"/>
    <property type="match status" value="1"/>
</dbReference>
<reference evidence="7" key="2">
    <citation type="submission" date="2021-04" db="EMBL/GenBank/DDBJ databases">
        <authorList>
            <person name="Gilroy R."/>
        </authorList>
    </citation>
    <scope>NUCLEOTIDE SEQUENCE</scope>
    <source>
        <strain evidence="7">ChiSxjej5B17-1746</strain>
    </source>
</reference>
<dbReference type="InterPro" id="IPR050072">
    <property type="entry name" value="Peptidase_M20A"/>
</dbReference>
<evidence type="ECO:0000256" key="1">
    <source>
        <dbReference type="ARBA" id="ARBA00001947"/>
    </source>
</evidence>
<evidence type="ECO:0000256" key="4">
    <source>
        <dbReference type="ARBA" id="ARBA00022833"/>
    </source>
</evidence>
<dbReference type="PANTHER" id="PTHR43808:SF9">
    <property type="entry name" value="BLL0789 PROTEIN"/>
    <property type="match status" value="1"/>
</dbReference>
<evidence type="ECO:0000256" key="2">
    <source>
        <dbReference type="ARBA" id="ARBA00022723"/>
    </source>
</evidence>
<keyword evidence="4" id="KW-0862">Zinc</keyword>
<feature type="domain" description="Peptidase M20 dimerisation" evidence="6">
    <location>
        <begin position="198"/>
        <end position="295"/>
    </location>
</feature>
<sequence length="409" mass="43207">MELSVWKQSLDVWFDAHKQDMLTMVERVVNMDSFSHDAADVNRLGEVITGWMAEAGFRTEMLPKRPAPADEPWMASLGNVFTARTHPVEAGPGVALIGHMDTVFPAGTAASRPFRLDRAADRATGPGIVDMKSGLVVNMFVARALKELGLMDVPMTLTFSPDEELGSPSTTPLLGEQLNGAHAVICTEPGYAGGGVSVERKGSGHLLLEIEGVSAHAGRCYADGASAILELAHKVLAFNEHLDLANGTTVNTGLISGGASANSVAPNATARVHLTFRTLEAGRRLVEAIRADAARTWVPRTVSRLSGGIRLYPLTKTPQVMALFDLACKAGEAAGCPIREVRSDGAAESGYCCSVLKLPAICSMGPEGGGLHAVDEYMVPSTLLPRAKMVALTALQAARVFKASPKVAL</sequence>
<dbReference type="AlphaFoldDB" id="A0A9D1R1P2"/>
<evidence type="ECO:0000313" key="8">
    <source>
        <dbReference type="Proteomes" id="UP000824264"/>
    </source>
</evidence>
<dbReference type="Gene3D" id="3.30.70.360">
    <property type="match status" value="1"/>
</dbReference>
<reference evidence="7" key="1">
    <citation type="journal article" date="2021" name="PeerJ">
        <title>Extensive microbial diversity within the chicken gut microbiome revealed by metagenomics and culture.</title>
        <authorList>
            <person name="Gilroy R."/>
            <person name="Ravi A."/>
            <person name="Getino M."/>
            <person name="Pursley I."/>
            <person name="Horton D.L."/>
            <person name="Alikhan N.F."/>
            <person name="Baker D."/>
            <person name="Gharbi K."/>
            <person name="Hall N."/>
            <person name="Watson M."/>
            <person name="Adriaenssens E.M."/>
            <person name="Foster-Nyarko E."/>
            <person name="Jarju S."/>
            <person name="Secka A."/>
            <person name="Antonio M."/>
            <person name="Oren A."/>
            <person name="Chaudhuri R.R."/>
            <person name="La Ragione R."/>
            <person name="Hildebrand F."/>
            <person name="Pallen M.J."/>
        </authorList>
    </citation>
    <scope>NUCLEOTIDE SEQUENCE</scope>
    <source>
        <strain evidence="7">ChiSxjej5B17-1746</strain>
    </source>
</reference>
<evidence type="ECO:0000256" key="5">
    <source>
        <dbReference type="PIRSR" id="PIRSR037238-1"/>
    </source>
</evidence>
<dbReference type="GO" id="GO:0016787">
    <property type="term" value="F:hydrolase activity"/>
    <property type="evidence" value="ECO:0007669"/>
    <property type="project" value="UniProtKB-KW"/>
</dbReference>
<dbReference type="InterPro" id="IPR002933">
    <property type="entry name" value="Peptidase_M20"/>
</dbReference>
<dbReference type="Gene3D" id="3.40.630.10">
    <property type="entry name" value="Zn peptidases"/>
    <property type="match status" value="1"/>
</dbReference>
<feature type="active site" evidence="5">
    <location>
        <position position="101"/>
    </location>
</feature>
<feature type="active site" description="Proton acceptor" evidence="5">
    <location>
        <position position="163"/>
    </location>
</feature>
<dbReference type="GO" id="GO:0046872">
    <property type="term" value="F:metal ion binding"/>
    <property type="evidence" value="ECO:0007669"/>
    <property type="project" value="UniProtKB-KW"/>
</dbReference>
<comment type="caution">
    <text evidence="7">The sequence shown here is derived from an EMBL/GenBank/DDBJ whole genome shotgun (WGS) entry which is preliminary data.</text>
</comment>
<dbReference type="Proteomes" id="UP000824264">
    <property type="component" value="Unassembled WGS sequence"/>
</dbReference>
<dbReference type="SUPFAM" id="SSF53187">
    <property type="entry name" value="Zn-dependent exopeptidases"/>
    <property type="match status" value="1"/>
</dbReference>
<name>A0A9D1R1P2_9BACT</name>
<organism evidence="7 8">
    <name type="scientific">Candidatus Bilophila faecipullorum</name>
    <dbReference type="NCBI Taxonomy" id="2838482"/>
    <lineage>
        <taxon>Bacteria</taxon>
        <taxon>Pseudomonadati</taxon>
        <taxon>Thermodesulfobacteriota</taxon>
        <taxon>Desulfovibrionia</taxon>
        <taxon>Desulfovibrionales</taxon>
        <taxon>Desulfovibrionaceae</taxon>
        <taxon>Bilophila</taxon>
    </lineage>
</organism>
<comment type="cofactor">
    <cofactor evidence="1">
        <name>Zn(2+)</name>
        <dbReference type="ChEBI" id="CHEBI:29105"/>
    </cofactor>
</comment>
<dbReference type="PANTHER" id="PTHR43808">
    <property type="entry name" value="ACETYLORNITHINE DEACETYLASE"/>
    <property type="match status" value="1"/>
</dbReference>
<dbReference type="PIRSF" id="PIRSF037238">
    <property type="entry name" value="Carboxypeptidase_G2"/>
    <property type="match status" value="1"/>
</dbReference>
<gene>
    <name evidence="7" type="ORF">H9874_08615</name>
</gene>
<dbReference type="Pfam" id="PF07687">
    <property type="entry name" value="M20_dimer"/>
    <property type="match status" value="1"/>
</dbReference>
<dbReference type="InterPro" id="IPR036264">
    <property type="entry name" value="Bact_exopeptidase_dim_dom"/>
</dbReference>
<dbReference type="InterPro" id="IPR001261">
    <property type="entry name" value="ArgE/DapE_CS"/>
</dbReference>
<dbReference type="PROSITE" id="PS00759">
    <property type="entry name" value="ARGE_DAPE_CPG2_2"/>
    <property type="match status" value="1"/>
</dbReference>
<evidence type="ECO:0000256" key="3">
    <source>
        <dbReference type="ARBA" id="ARBA00022801"/>
    </source>
</evidence>
<protein>
    <submittedName>
        <fullName evidence="7">M20/M25/M40 family metallo-hydrolase</fullName>
    </submittedName>
</protein>
<dbReference type="Pfam" id="PF01546">
    <property type="entry name" value="Peptidase_M20"/>
    <property type="match status" value="1"/>
</dbReference>
<keyword evidence="2" id="KW-0479">Metal-binding</keyword>
<dbReference type="InterPro" id="IPR017150">
    <property type="entry name" value="Pept_M20_glutamate_carboxypep"/>
</dbReference>
<keyword evidence="3" id="KW-0378">Hydrolase</keyword>
<dbReference type="PROSITE" id="PS00758">
    <property type="entry name" value="ARGE_DAPE_CPG2_1"/>
    <property type="match status" value="1"/>
</dbReference>
<proteinExistence type="predicted"/>
<accession>A0A9D1R1P2</accession>